<dbReference type="AlphaFoldDB" id="G7ZB53"/>
<organism evidence="1 2">
    <name type="scientific">Azospirillum lipoferum (strain 4B)</name>
    <dbReference type="NCBI Taxonomy" id="862719"/>
    <lineage>
        <taxon>Bacteria</taxon>
        <taxon>Pseudomonadati</taxon>
        <taxon>Pseudomonadota</taxon>
        <taxon>Alphaproteobacteria</taxon>
        <taxon>Rhodospirillales</taxon>
        <taxon>Azospirillaceae</taxon>
        <taxon>Azospirillum</taxon>
    </lineage>
</organism>
<geneLocation type="plasmid" evidence="1 2">
    <name>AZO_p1</name>
</geneLocation>
<dbReference type="EMBL" id="FQ311869">
    <property type="protein sequence ID" value="CBS88439.1"/>
    <property type="molecule type" value="Genomic_DNA"/>
</dbReference>
<dbReference type="KEGG" id="ali:AZOLI_p10128"/>
<evidence type="ECO:0000313" key="2">
    <source>
        <dbReference type="Proteomes" id="UP000005667"/>
    </source>
</evidence>
<dbReference type="HOGENOM" id="CLU_1902376_0_0_5"/>
<keyword evidence="2" id="KW-1185">Reference proteome</keyword>
<proteinExistence type="predicted"/>
<reference evidence="2" key="1">
    <citation type="journal article" date="2011" name="PLoS Genet.">
        <title>Azospirillum genomes reveal transition of bacteria from aquatic to terrestrial environments.</title>
        <authorList>
            <person name="Wisniewski-Dye F."/>
            <person name="Borziak K."/>
            <person name="Khalsa-Moyers G."/>
            <person name="Alexandre G."/>
            <person name="Sukharnikov L.O."/>
            <person name="Wuichet K."/>
            <person name="Hurst G.B."/>
            <person name="McDonald W.H."/>
            <person name="Robertson J.S."/>
            <person name="Barbe V."/>
            <person name="Calteau A."/>
            <person name="Rouy Z."/>
            <person name="Mangenot S."/>
            <person name="Prigent-Combaret C."/>
            <person name="Normand P."/>
            <person name="Boyer M."/>
            <person name="Siguier P."/>
            <person name="Dessaux Y."/>
            <person name="Elmerich C."/>
            <person name="Condemine G."/>
            <person name="Krishnen G."/>
            <person name="Kennedy I."/>
            <person name="Paterson A.H."/>
            <person name="Gonzalez V."/>
            <person name="Mavingui P."/>
            <person name="Zhulin I.B."/>
        </authorList>
    </citation>
    <scope>NUCLEOTIDE SEQUENCE [LARGE SCALE GENOMIC DNA]</scope>
    <source>
        <strain evidence="2">4B</strain>
    </source>
</reference>
<gene>
    <name evidence="1" type="ordered locus">AZOLI_p10128</name>
</gene>
<protein>
    <submittedName>
        <fullName evidence="1">Uncharacterized protein</fullName>
    </submittedName>
</protein>
<dbReference type="RefSeq" id="WP_014187907.1">
    <property type="nucleotide sequence ID" value="NC_016585.1"/>
</dbReference>
<accession>G7ZB53</accession>
<dbReference type="Proteomes" id="UP000005667">
    <property type="component" value="Plasmid AZO_p1"/>
</dbReference>
<keyword evidence="1" id="KW-0614">Plasmid</keyword>
<sequence length="133" mass="14950">MPLTFFNCSPCDVALSILAVSSDQGSPGNVEILVSSIGSDGSFCITGGETCHLTFGPSVDWLVEISRAVMWSAIDMYRDEYIKHWWEWGHFFSNIFGYSPNTPHWEDSLKKWTLTAHERMRLAAAIDQQTAKT</sequence>
<evidence type="ECO:0000313" key="1">
    <source>
        <dbReference type="EMBL" id="CBS88439.1"/>
    </source>
</evidence>
<name>G7ZB53_AZOL4</name>